<feature type="non-terminal residue" evidence="1">
    <location>
        <position position="149"/>
    </location>
</feature>
<reference evidence="1 2" key="2">
    <citation type="submission" date="2008-10" db="EMBL/GenBank/DDBJ databases">
        <authorList>
            <person name="Fulton L."/>
            <person name="Clifton S."/>
            <person name="Fulton B."/>
            <person name="Xu J."/>
            <person name="Minx P."/>
            <person name="Pepin K.H."/>
            <person name="Johnson M."/>
            <person name="Bhonagiri V."/>
            <person name="Nash W.E."/>
            <person name="Mardis E.R."/>
            <person name="Wilson R.K."/>
        </authorList>
    </citation>
    <scope>NUCLEOTIDE SEQUENCE [LARGE SCALE GENOMIC DNA]</scope>
    <source>
        <strain evidence="1 2">ATCC 29098</strain>
    </source>
</reference>
<name>B6WQ13_9BACT</name>
<protein>
    <submittedName>
        <fullName evidence="1">Uncharacterized protein</fullName>
    </submittedName>
</protein>
<dbReference type="RefSeq" id="WP_006003692.1">
    <property type="nucleotide sequence ID" value="NZ_DS996351.1"/>
</dbReference>
<dbReference type="AlphaFoldDB" id="B6WQ13"/>
<dbReference type="Proteomes" id="UP000003676">
    <property type="component" value="Unassembled WGS sequence"/>
</dbReference>
<organism evidence="1 2">
    <name type="scientific">Desulfovibrio piger ATCC 29098</name>
    <dbReference type="NCBI Taxonomy" id="411464"/>
    <lineage>
        <taxon>Bacteria</taxon>
        <taxon>Pseudomonadati</taxon>
        <taxon>Thermodesulfobacteriota</taxon>
        <taxon>Desulfovibrionia</taxon>
        <taxon>Desulfovibrionales</taxon>
        <taxon>Desulfovibrionaceae</taxon>
        <taxon>Desulfovibrio</taxon>
    </lineage>
</organism>
<gene>
    <name evidence="1" type="ORF">DESPIG_00136</name>
</gene>
<sequence length="149" mass="16944">MIDLRLYTPTGNYADQNNSSEYMQLVRPEDPSALGIEVIAGKVVKYMLTSRGSDAFDPDYGGVSMHHTQISQAFLPQLTLEVHDDVQRCTGFIKRSDGNNQERLLRINVLDIRYNARLTPDRVDVYLEILTTKNNRAVVAITTNQRQTR</sequence>
<evidence type="ECO:0000313" key="2">
    <source>
        <dbReference type="Proteomes" id="UP000003676"/>
    </source>
</evidence>
<comment type="caution">
    <text evidence="1">The sequence shown here is derived from an EMBL/GenBank/DDBJ whole genome shotgun (WGS) entry which is preliminary data.</text>
</comment>
<dbReference type="EMBL" id="ABXU01000007">
    <property type="protein sequence ID" value="EEB34916.1"/>
    <property type="molecule type" value="Genomic_DNA"/>
</dbReference>
<accession>B6WQ13</accession>
<reference evidence="1 2" key="1">
    <citation type="submission" date="2008-10" db="EMBL/GenBank/DDBJ databases">
        <title>Draft genome sequence of Desulvovibrio piger (ATCC 29098).</title>
        <authorList>
            <person name="Sudarsanam P."/>
            <person name="Ley R."/>
            <person name="Guruge J."/>
            <person name="Turnbaugh P.J."/>
            <person name="Mahowald M."/>
            <person name="Liep D."/>
            <person name="Gordon J."/>
        </authorList>
    </citation>
    <scope>NUCLEOTIDE SEQUENCE [LARGE SCALE GENOMIC DNA]</scope>
    <source>
        <strain evidence="1 2">ATCC 29098</strain>
    </source>
</reference>
<evidence type="ECO:0000313" key="1">
    <source>
        <dbReference type="EMBL" id="EEB34916.1"/>
    </source>
</evidence>
<dbReference type="HOGENOM" id="CLU_1753474_0_0_7"/>
<proteinExistence type="predicted"/>